<feature type="domain" description="HAMP" evidence="3">
    <location>
        <begin position="173"/>
        <end position="225"/>
    </location>
</feature>
<evidence type="ECO:0000259" key="4">
    <source>
        <dbReference type="PROSITE" id="PS50887"/>
    </source>
</evidence>
<dbReference type="InterPro" id="IPR001633">
    <property type="entry name" value="EAL_dom"/>
</dbReference>
<dbReference type="Gene3D" id="3.30.70.270">
    <property type="match status" value="1"/>
</dbReference>
<dbReference type="Pfam" id="PF00990">
    <property type="entry name" value="GGDEF"/>
    <property type="match status" value="1"/>
</dbReference>
<dbReference type="PANTHER" id="PTHR33121">
    <property type="entry name" value="CYCLIC DI-GMP PHOSPHODIESTERASE PDEF"/>
    <property type="match status" value="1"/>
</dbReference>
<protein>
    <submittedName>
        <fullName evidence="5">Diguanylate cyclase/phosphodiesterase</fullName>
    </submittedName>
</protein>
<dbReference type="EMBL" id="FOGB01000003">
    <property type="protein sequence ID" value="SEQ38264.1"/>
    <property type="molecule type" value="Genomic_DNA"/>
</dbReference>
<dbReference type="SUPFAM" id="SSF141868">
    <property type="entry name" value="EAL domain-like"/>
    <property type="match status" value="1"/>
</dbReference>
<dbReference type="SMART" id="SM00052">
    <property type="entry name" value="EAL"/>
    <property type="match status" value="1"/>
</dbReference>
<dbReference type="Gene3D" id="3.20.20.450">
    <property type="entry name" value="EAL domain"/>
    <property type="match status" value="1"/>
</dbReference>
<dbReference type="InterPro" id="IPR000160">
    <property type="entry name" value="GGDEF_dom"/>
</dbReference>
<dbReference type="AlphaFoldDB" id="A0A1H9FK26"/>
<dbReference type="PANTHER" id="PTHR33121:SF23">
    <property type="entry name" value="CYCLIC DI-GMP PHOSPHODIESTERASE PDEB"/>
    <property type="match status" value="1"/>
</dbReference>
<feature type="transmembrane region" description="Helical" evidence="1">
    <location>
        <begin position="154"/>
        <end position="176"/>
    </location>
</feature>
<dbReference type="RefSeq" id="WP_091355587.1">
    <property type="nucleotide sequence ID" value="NZ_AP025284.1"/>
</dbReference>
<feature type="transmembrane region" description="Helical" evidence="1">
    <location>
        <begin position="6"/>
        <end position="26"/>
    </location>
</feature>
<dbReference type="Gene3D" id="6.20.270.20">
    <property type="entry name" value="LapD/MoxY periplasmic domain"/>
    <property type="match status" value="1"/>
</dbReference>
<evidence type="ECO:0000256" key="1">
    <source>
        <dbReference type="SAM" id="Phobius"/>
    </source>
</evidence>
<dbReference type="Proteomes" id="UP000198749">
    <property type="component" value="Unassembled WGS sequence"/>
</dbReference>
<keyword evidence="1" id="KW-1133">Transmembrane helix</keyword>
<dbReference type="InterPro" id="IPR050706">
    <property type="entry name" value="Cyclic-di-GMP_PDE-like"/>
</dbReference>
<dbReference type="InterPro" id="IPR042461">
    <property type="entry name" value="LapD_MoxY_peri_C"/>
</dbReference>
<dbReference type="GO" id="GO:0071111">
    <property type="term" value="F:cyclic-guanylate-specific phosphodiesterase activity"/>
    <property type="evidence" value="ECO:0007669"/>
    <property type="project" value="InterPro"/>
</dbReference>
<name>A0A1H9FK26_9GAMM</name>
<dbReference type="InterPro" id="IPR035919">
    <property type="entry name" value="EAL_sf"/>
</dbReference>
<reference evidence="6" key="1">
    <citation type="submission" date="2016-10" db="EMBL/GenBank/DDBJ databases">
        <authorList>
            <person name="Varghese N."/>
            <person name="Submissions S."/>
        </authorList>
    </citation>
    <scope>NUCLEOTIDE SEQUENCE [LARGE SCALE GENOMIC DNA]</scope>
    <source>
        <strain evidence="6">DSM 18887</strain>
    </source>
</reference>
<dbReference type="SMART" id="SM00267">
    <property type="entry name" value="GGDEF"/>
    <property type="match status" value="1"/>
</dbReference>
<dbReference type="Gene3D" id="3.30.110.200">
    <property type="match status" value="1"/>
</dbReference>
<feature type="domain" description="EAL" evidence="2">
    <location>
        <begin position="407"/>
        <end position="645"/>
    </location>
</feature>
<keyword evidence="1" id="KW-0472">Membrane</keyword>
<dbReference type="PROSITE" id="PS50883">
    <property type="entry name" value="EAL"/>
    <property type="match status" value="1"/>
</dbReference>
<dbReference type="OrthoDB" id="5894408at2"/>
<accession>A0A1H9FK26</accession>
<dbReference type="GO" id="GO:0016020">
    <property type="term" value="C:membrane"/>
    <property type="evidence" value="ECO:0007669"/>
    <property type="project" value="InterPro"/>
</dbReference>
<dbReference type="PROSITE" id="PS50885">
    <property type="entry name" value="HAMP"/>
    <property type="match status" value="1"/>
</dbReference>
<dbReference type="SUPFAM" id="SSF55073">
    <property type="entry name" value="Nucleotide cyclase"/>
    <property type="match status" value="1"/>
</dbReference>
<sequence>MSIVNQLMAAVLAVLIGLASGTVYLMSDSSKEMLIHQLESHGQDTATHLGLYLAPYMAAHDTAAIETTVNAIFDSGFYQQIRVVDADNQPLFVKSTDAHISDSVPEWFVHLVEITPPEMTREITNQWQKAGSIFVQSRAGYAYEQLWRGTEQTFIWFVVLSLFSMVFISLLMRYILNPLKGVEEQAQALSQQKYIEQSRIPGTRELKQVVLAMNMMVHRVRTMFDEQAKNIEEIRRTAYQDDLTGLANQRATFTQLNERIDYRRDFGHGHLIHLQLADLQELNNQLGIEKANNFIRACAGQLNELARLTEGPVIGRISISELILLTDMTNQDQLERELNKLADSLKDTYQQLNDNRRGDAPFFIGVAAYSEQGSSKELLVNARQATGKARQDNATIFCSSATNTEQQNSWHQHVSSRIVNGDIFLQAQPVKSISDSPTVIHNEIYARILNQENLPCMAGEFISVVKQLNLLTALDRSVLNAAIDRLEQQPEQALGVNLSNESVRDTTFCDWLISNLSRLPRPEQLCIEINETSVLNNLSRVALFRDQLKQAGVRFGVDNFGINPAGFSYLYTVHPDYIKIDGSLIRELDSSAEDRFFVKSLVTVAHSLDIQAYAEHVERDTQLSALHQLEVDGAQGWIHGKPAEL</sequence>
<dbReference type="InterPro" id="IPR032244">
    <property type="entry name" value="LapD_MoxY_N"/>
</dbReference>
<dbReference type="InterPro" id="IPR029787">
    <property type="entry name" value="Nucleotide_cyclase"/>
</dbReference>
<evidence type="ECO:0000313" key="6">
    <source>
        <dbReference type="Proteomes" id="UP000198749"/>
    </source>
</evidence>
<evidence type="ECO:0000259" key="3">
    <source>
        <dbReference type="PROSITE" id="PS50885"/>
    </source>
</evidence>
<feature type="domain" description="GGDEF" evidence="4">
    <location>
        <begin position="267"/>
        <end position="400"/>
    </location>
</feature>
<dbReference type="InterPro" id="IPR043128">
    <property type="entry name" value="Rev_trsase/Diguanyl_cyclase"/>
</dbReference>
<dbReference type="GO" id="GO:0007165">
    <property type="term" value="P:signal transduction"/>
    <property type="evidence" value="ECO:0007669"/>
    <property type="project" value="InterPro"/>
</dbReference>
<dbReference type="InterPro" id="IPR003660">
    <property type="entry name" value="HAMP_dom"/>
</dbReference>
<proteinExistence type="predicted"/>
<gene>
    <name evidence="5" type="ORF">SAMN03080615_01303</name>
</gene>
<dbReference type="CDD" id="cd01948">
    <property type="entry name" value="EAL"/>
    <property type="match status" value="1"/>
</dbReference>
<keyword evidence="1" id="KW-0812">Transmembrane</keyword>
<evidence type="ECO:0000313" key="5">
    <source>
        <dbReference type="EMBL" id="SEQ38264.1"/>
    </source>
</evidence>
<organism evidence="5 6">
    <name type="scientific">Amphritea atlantica</name>
    <dbReference type="NCBI Taxonomy" id="355243"/>
    <lineage>
        <taxon>Bacteria</taxon>
        <taxon>Pseudomonadati</taxon>
        <taxon>Pseudomonadota</taxon>
        <taxon>Gammaproteobacteria</taxon>
        <taxon>Oceanospirillales</taxon>
        <taxon>Oceanospirillaceae</taxon>
        <taxon>Amphritea</taxon>
    </lineage>
</organism>
<evidence type="ECO:0000259" key="2">
    <source>
        <dbReference type="PROSITE" id="PS50883"/>
    </source>
</evidence>
<dbReference type="Pfam" id="PF00563">
    <property type="entry name" value="EAL"/>
    <property type="match status" value="1"/>
</dbReference>
<dbReference type="Pfam" id="PF16448">
    <property type="entry name" value="LapD_MoxY_N"/>
    <property type="match status" value="1"/>
</dbReference>
<dbReference type="STRING" id="355243.SAMN03080615_01303"/>
<dbReference type="PROSITE" id="PS50887">
    <property type="entry name" value="GGDEF"/>
    <property type="match status" value="1"/>
</dbReference>
<dbReference type="NCBIfam" id="TIGR00254">
    <property type="entry name" value="GGDEF"/>
    <property type="match status" value="1"/>
</dbReference>
<keyword evidence="6" id="KW-1185">Reference proteome</keyword>